<evidence type="ECO:0000256" key="1">
    <source>
        <dbReference type="SAM" id="Phobius"/>
    </source>
</evidence>
<keyword evidence="1" id="KW-0472">Membrane</keyword>
<name>A0ABD5QP45_9EURY</name>
<dbReference type="AlphaFoldDB" id="A0ABD5QP45"/>
<feature type="transmembrane region" description="Helical" evidence="1">
    <location>
        <begin position="98"/>
        <end position="116"/>
    </location>
</feature>
<keyword evidence="1" id="KW-0812">Transmembrane</keyword>
<accession>A0ABD5QP45</accession>
<protein>
    <submittedName>
        <fullName evidence="2">Uncharacterized protein</fullName>
    </submittedName>
</protein>
<evidence type="ECO:0000313" key="2">
    <source>
        <dbReference type="EMBL" id="MFC5133927.1"/>
    </source>
</evidence>
<feature type="transmembrane region" description="Helical" evidence="1">
    <location>
        <begin position="37"/>
        <end position="56"/>
    </location>
</feature>
<keyword evidence="3" id="KW-1185">Reference proteome</keyword>
<dbReference type="EMBL" id="JBHSKV010000007">
    <property type="protein sequence ID" value="MFC5133927.1"/>
    <property type="molecule type" value="Genomic_DNA"/>
</dbReference>
<organism evidence="2 3">
    <name type="scientific">Halorubrum glutamatedens</name>
    <dbReference type="NCBI Taxonomy" id="2707018"/>
    <lineage>
        <taxon>Archaea</taxon>
        <taxon>Methanobacteriati</taxon>
        <taxon>Methanobacteriota</taxon>
        <taxon>Stenosarchaea group</taxon>
        <taxon>Halobacteria</taxon>
        <taxon>Halobacteriales</taxon>
        <taxon>Haloferacaceae</taxon>
        <taxon>Halorubrum</taxon>
    </lineage>
</organism>
<comment type="caution">
    <text evidence="2">The sequence shown here is derived from an EMBL/GenBank/DDBJ whole genome shotgun (WGS) entry which is preliminary data.</text>
</comment>
<dbReference type="Proteomes" id="UP001596145">
    <property type="component" value="Unassembled WGS sequence"/>
</dbReference>
<proteinExistence type="predicted"/>
<feature type="transmembrane region" description="Helical" evidence="1">
    <location>
        <begin position="68"/>
        <end position="86"/>
    </location>
</feature>
<sequence>MDRPRLTTLLIWSAVGTYLLVALGATAATDAGSAVVAVHHASAVVVGVLLAVTALLAHRTPVSRGVRVGTAAVLIAYLARAGIGLADRTDVVPFDGRIHLPGGIAVFTVLLVTLAVRVERNAGVWTDDRAPSGRTVHSVDCQIGLSDARRERRPDRRTVAFGGCLLRRRFDVVHVVEPASHLQAAAAAKLAVDVGRPDGRIRDREITESTVGHQPWSFGHPGVVIHERVRVWC</sequence>
<keyword evidence="1" id="KW-1133">Transmembrane helix</keyword>
<reference evidence="2 3" key="1">
    <citation type="journal article" date="2019" name="Int. J. Syst. Evol. Microbiol.">
        <title>The Global Catalogue of Microorganisms (GCM) 10K type strain sequencing project: providing services to taxonomists for standard genome sequencing and annotation.</title>
        <authorList>
            <consortium name="The Broad Institute Genomics Platform"/>
            <consortium name="The Broad Institute Genome Sequencing Center for Infectious Disease"/>
            <person name="Wu L."/>
            <person name="Ma J."/>
        </authorList>
    </citation>
    <scope>NUCLEOTIDE SEQUENCE [LARGE SCALE GENOMIC DNA]</scope>
    <source>
        <strain evidence="2 3">CGMCC 1.16026</strain>
    </source>
</reference>
<evidence type="ECO:0000313" key="3">
    <source>
        <dbReference type="Proteomes" id="UP001596145"/>
    </source>
</evidence>
<gene>
    <name evidence="2" type="ORF">ACFPJA_04220</name>
</gene>
<dbReference type="RefSeq" id="WP_136516476.1">
    <property type="nucleotide sequence ID" value="NZ_JBHSKV010000007.1"/>
</dbReference>